<evidence type="ECO:0008006" key="3">
    <source>
        <dbReference type="Google" id="ProtNLM"/>
    </source>
</evidence>
<keyword evidence="2" id="KW-1185">Reference proteome</keyword>
<evidence type="ECO:0000313" key="2">
    <source>
        <dbReference type="Proteomes" id="UP001319874"/>
    </source>
</evidence>
<sequence>MIWWADRITAQFAAGHVSGMSTHILEEQTMTAEGGSERSTLTHAAIWALERLAQQRYGRGAPVLDWSVERELRNAGFVSIPTQGRGSVTITRAGQEFLRARDEL</sequence>
<organism evidence="1 2">
    <name type="scientific">Paraburkholderia terrae</name>
    <dbReference type="NCBI Taxonomy" id="311230"/>
    <lineage>
        <taxon>Bacteria</taxon>
        <taxon>Pseudomonadati</taxon>
        <taxon>Pseudomonadota</taxon>
        <taxon>Betaproteobacteria</taxon>
        <taxon>Burkholderiales</taxon>
        <taxon>Burkholderiaceae</taxon>
        <taxon>Paraburkholderia</taxon>
    </lineage>
</organism>
<proteinExistence type="predicted"/>
<evidence type="ECO:0000313" key="1">
    <source>
        <dbReference type="EMBL" id="BCZ85018.1"/>
    </source>
</evidence>
<gene>
    <name evidence="1" type="ORF">PTKU64_86930</name>
</gene>
<accession>A0ABN6JVM1</accession>
<reference evidence="1 2" key="1">
    <citation type="journal article" date="2022" name="Front. Microbiol.">
        <title>Identification and characterization of a novel class of self-sufficient cytochrome P450 hydroxylase involved in cyclohexanecarboxylate degradation in Paraburkholderia terrae strain KU-64.</title>
        <authorList>
            <person name="Yamamoto T."/>
            <person name="Hasegawa Y."/>
            <person name="Iwaki H."/>
        </authorList>
    </citation>
    <scope>NUCLEOTIDE SEQUENCE [LARGE SCALE GENOMIC DNA]</scope>
    <source>
        <strain evidence="1 2">KU-64</strain>
    </source>
</reference>
<dbReference type="Proteomes" id="UP001319874">
    <property type="component" value="Chromosome 4"/>
</dbReference>
<dbReference type="EMBL" id="AP024958">
    <property type="protein sequence ID" value="BCZ85018.1"/>
    <property type="molecule type" value="Genomic_DNA"/>
</dbReference>
<protein>
    <recommendedName>
        <fullName evidence="3">Restriction system protein Mrr-like N-terminal domain-containing protein</fullName>
    </recommendedName>
</protein>
<name>A0ABN6JVM1_9BURK</name>